<gene>
    <name evidence="14" type="ORF">MCOR_14454</name>
</gene>
<sequence>MPLLIRDYTWEETEKMMFITVPLKGVRANKVDLLSSEEFIKVSFPPYLFECLLYAPVDDQTSTAQIGNGAVVFKLKKQEPGMWYQLSKDEIVDKQLIKQKKEEAILKNQERAEQERKDKAEKKRASEKYTVNEMMKIEDDERERINNIKEYERKKATEELERWKEEQREMAEEEKQKILEEKMAEEARKREEERKQKKKKGKNIFEESAEGVPRREVGKIEVKFTKRVFPTAARESQTPQEEEWLQKQADARKALEVEDSDLTEEEKNPLFMRDKANEFFKAGNYQAAVNAYTTALRYSPKMPALYSNRAACHLKLRNFFKTIEDCSKAIDLLHPPVPQNAASRLKALVRKGTAFCQLELYVEGLQDYECALKIDPNNDQLKADAEKIRQIIQSSTGS</sequence>
<dbReference type="EMBL" id="CACVKT020002520">
    <property type="protein sequence ID" value="CAC5378236.1"/>
    <property type="molecule type" value="Genomic_DNA"/>
</dbReference>
<dbReference type="InterPro" id="IPR052004">
    <property type="entry name" value="Dynein_assembly_factor_4"/>
</dbReference>
<feature type="region of interest" description="Disordered" evidence="12">
    <location>
        <begin position="187"/>
        <end position="207"/>
    </location>
</feature>
<dbReference type="SUPFAM" id="SSF48452">
    <property type="entry name" value="TPR-like"/>
    <property type="match status" value="1"/>
</dbReference>
<dbReference type="CDD" id="cd06469">
    <property type="entry name" value="p23_DYX1C1_like"/>
    <property type="match status" value="1"/>
</dbReference>
<evidence type="ECO:0000256" key="6">
    <source>
        <dbReference type="ARBA" id="ARBA00022902"/>
    </source>
</evidence>
<dbReference type="InterPro" id="IPR011990">
    <property type="entry name" value="TPR-like_helical_dom_sf"/>
</dbReference>
<comment type="subcellular location">
    <subcellularLocation>
        <location evidence="2">Cell projection</location>
        <location evidence="2">Neuron projection</location>
    </subcellularLocation>
    <subcellularLocation>
        <location evidence="9">Dynein axonemal particle</location>
    </subcellularLocation>
    <subcellularLocation>
        <location evidence="1">Nucleus</location>
    </subcellularLocation>
</comment>
<dbReference type="PANTHER" id="PTHR46492">
    <property type="entry name" value="DYNEIN ASSEMBLY FACTOR 4, AXONEMAL"/>
    <property type="match status" value="1"/>
</dbReference>
<keyword evidence="4" id="KW-0677">Repeat</keyword>
<evidence type="ECO:0000313" key="15">
    <source>
        <dbReference type="Proteomes" id="UP000507470"/>
    </source>
</evidence>
<evidence type="ECO:0000256" key="2">
    <source>
        <dbReference type="ARBA" id="ARBA00004487"/>
    </source>
</evidence>
<keyword evidence="8" id="KW-0966">Cell projection</keyword>
<dbReference type="GO" id="GO:0120293">
    <property type="term" value="C:dynein axonemal particle"/>
    <property type="evidence" value="ECO:0007669"/>
    <property type="project" value="UniProtKB-SubCell"/>
</dbReference>
<dbReference type="AlphaFoldDB" id="A0A6J8B3S7"/>
<keyword evidence="15" id="KW-1185">Reference proteome</keyword>
<dbReference type="Pfam" id="PF13414">
    <property type="entry name" value="TPR_11"/>
    <property type="match status" value="1"/>
</dbReference>
<organism evidence="14 15">
    <name type="scientific">Mytilus coruscus</name>
    <name type="common">Sea mussel</name>
    <dbReference type="NCBI Taxonomy" id="42192"/>
    <lineage>
        <taxon>Eukaryota</taxon>
        <taxon>Metazoa</taxon>
        <taxon>Spiralia</taxon>
        <taxon>Lophotrochozoa</taxon>
        <taxon>Mollusca</taxon>
        <taxon>Bivalvia</taxon>
        <taxon>Autobranchia</taxon>
        <taxon>Pteriomorphia</taxon>
        <taxon>Mytilida</taxon>
        <taxon>Mytiloidea</taxon>
        <taxon>Mytilidae</taxon>
        <taxon>Mytilinae</taxon>
        <taxon>Mytilus</taxon>
    </lineage>
</organism>
<dbReference type="GO" id="GO:0005634">
    <property type="term" value="C:nucleus"/>
    <property type="evidence" value="ECO:0007669"/>
    <property type="project" value="UniProtKB-SubCell"/>
</dbReference>
<evidence type="ECO:0000256" key="5">
    <source>
        <dbReference type="ARBA" id="ARBA00022803"/>
    </source>
</evidence>
<dbReference type="GO" id="GO:0036159">
    <property type="term" value="P:inner dynein arm assembly"/>
    <property type="evidence" value="ECO:0007669"/>
    <property type="project" value="TreeGrafter"/>
</dbReference>
<dbReference type="GO" id="GO:0007399">
    <property type="term" value="P:nervous system development"/>
    <property type="evidence" value="ECO:0007669"/>
    <property type="project" value="UniProtKB-KW"/>
</dbReference>
<evidence type="ECO:0000313" key="14">
    <source>
        <dbReference type="EMBL" id="CAC5378236.1"/>
    </source>
</evidence>
<proteinExistence type="predicted"/>
<dbReference type="OrthoDB" id="348005at2759"/>
<dbReference type="GO" id="GO:0003341">
    <property type="term" value="P:cilium movement"/>
    <property type="evidence" value="ECO:0007669"/>
    <property type="project" value="InterPro"/>
</dbReference>
<dbReference type="InterPro" id="IPR019734">
    <property type="entry name" value="TPR_rpt"/>
</dbReference>
<keyword evidence="7" id="KW-0539">Nucleus</keyword>
<accession>A0A6J8B3S7</accession>
<dbReference type="FunFam" id="1.25.40.10:FF:000176">
    <property type="entry name" value="dynein assembly factor 4, axonemal isoform X1"/>
    <property type="match status" value="1"/>
</dbReference>
<evidence type="ECO:0000256" key="4">
    <source>
        <dbReference type="ARBA" id="ARBA00022737"/>
    </source>
</evidence>
<dbReference type="PROSITE" id="PS50005">
    <property type="entry name" value="TPR"/>
    <property type="match status" value="2"/>
</dbReference>
<feature type="domain" description="CS" evidence="13">
    <location>
        <begin position="3"/>
        <end position="87"/>
    </location>
</feature>
<evidence type="ECO:0000256" key="3">
    <source>
        <dbReference type="ARBA" id="ARBA00022490"/>
    </source>
</evidence>
<feature type="repeat" description="TPR" evidence="11">
    <location>
        <begin position="345"/>
        <end position="378"/>
    </location>
</feature>
<dbReference type="SUPFAM" id="SSF49764">
    <property type="entry name" value="HSP20-like chaperones"/>
    <property type="match status" value="1"/>
</dbReference>
<dbReference type="SMART" id="SM00028">
    <property type="entry name" value="TPR"/>
    <property type="match status" value="3"/>
</dbReference>
<dbReference type="PANTHER" id="PTHR46492:SF1">
    <property type="entry name" value="DYNEIN AXONEMAL ASSEMBLY FACTOR 4"/>
    <property type="match status" value="1"/>
</dbReference>
<dbReference type="Proteomes" id="UP000507470">
    <property type="component" value="Unassembled WGS sequence"/>
</dbReference>
<feature type="repeat" description="TPR" evidence="11">
    <location>
        <begin position="269"/>
        <end position="302"/>
    </location>
</feature>
<dbReference type="InterPro" id="IPR007052">
    <property type="entry name" value="CS_dom"/>
</dbReference>
<evidence type="ECO:0000256" key="8">
    <source>
        <dbReference type="ARBA" id="ARBA00023273"/>
    </source>
</evidence>
<evidence type="ECO:0000256" key="9">
    <source>
        <dbReference type="ARBA" id="ARBA00024190"/>
    </source>
</evidence>
<dbReference type="InterPro" id="IPR037894">
    <property type="entry name" value="CS_DYX1C1"/>
</dbReference>
<dbReference type="Gene3D" id="2.60.40.790">
    <property type="match status" value="1"/>
</dbReference>
<evidence type="ECO:0000256" key="11">
    <source>
        <dbReference type="PROSITE-ProRule" id="PRU00339"/>
    </source>
</evidence>
<evidence type="ECO:0000256" key="10">
    <source>
        <dbReference type="ARBA" id="ARBA00024430"/>
    </source>
</evidence>
<keyword evidence="6" id="KW-0524">Neurogenesis</keyword>
<evidence type="ECO:0000259" key="13">
    <source>
        <dbReference type="PROSITE" id="PS51203"/>
    </source>
</evidence>
<dbReference type="Pfam" id="PF04969">
    <property type="entry name" value="CS"/>
    <property type="match status" value="1"/>
</dbReference>
<protein>
    <recommendedName>
        <fullName evidence="10">Dynein axonemal assembly factor 4</fullName>
    </recommendedName>
</protein>
<keyword evidence="3" id="KW-0963">Cytoplasm</keyword>
<dbReference type="InterPro" id="IPR008978">
    <property type="entry name" value="HSP20-like_chaperone"/>
</dbReference>
<evidence type="ECO:0000256" key="1">
    <source>
        <dbReference type="ARBA" id="ARBA00004123"/>
    </source>
</evidence>
<keyword evidence="5 11" id="KW-0802">TPR repeat</keyword>
<dbReference type="FunFam" id="2.60.40.790:FF:000015">
    <property type="entry name" value="dynein assembly factor 4, axonemal isoform X1"/>
    <property type="match status" value="1"/>
</dbReference>
<evidence type="ECO:0000256" key="12">
    <source>
        <dbReference type="SAM" id="MobiDB-lite"/>
    </source>
</evidence>
<dbReference type="Gene3D" id="1.25.40.10">
    <property type="entry name" value="Tetratricopeptide repeat domain"/>
    <property type="match status" value="1"/>
</dbReference>
<name>A0A6J8B3S7_MYTCO</name>
<reference evidence="14 15" key="1">
    <citation type="submission" date="2020-06" db="EMBL/GenBank/DDBJ databases">
        <authorList>
            <person name="Li R."/>
            <person name="Bekaert M."/>
        </authorList>
    </citation>
    <scope>NUCLEOTIDE SEQUENCE [LARGE SCALE GENOMIC DNA]</scope>
    <source>
        <strain evidence="15">wild</strain>
    </source>
</reference>
<dbReference type="GO" id="GO:0043005">
    <property type="term" value="C:neuron projection"/>
    <property type="evidence" value="ECO:0007669"/>
    <property type="project" value="UniProtKB-SubCell"/>
</dbReference>
<dbReference type="GO" id="GO:0036158">
    <property type="term" value="P:outer dynein arm assembly"/>
    <property type="evidence" value="ECO:0007669"/>
    <property type="project" value="TreeGrafter"/>
</dbReference>
<dbReference type="PROSITE" id="PS51203">
    <property type="entry name" value="CS"/>
    <property type="match status" value="1"/>
</dbReference>
<evidence type="ECO:0000256" key="7">
    <source>
        <dbReference type="ARBA" id="ARBA00023242"/>
    </source>
</evidence>